<dbReference type="InterPro" id="IPR012968">
    <property type="entry name" value="FerIin_dom"/>
</dbReference>
<dbReference type="InterPro" id="IPR000008">
    <property type="entry name" value="C2_dom"/>
</dbReference>
<name>A0ABQ9XIM9_9EUKA</name>
<dbReference type="PANTHER" id="PTHR12546:SF33">
    <property type="entry name" value="SPERM VESICLE FUSION PROTEIN FER-1"/>
    <property type="match status" value="1"/>
</dbReference>
<evidence type="ECO:0000256" key="5">
    <source>
        <dbReference type="ARBA" id="ARBA00023136"/>
    </source>
</evidence>
<dbReference type="InterPro" id="IPR037721">
    <property type="entry name" value="Ferlin"/>
</dbReference>
<dbReference type="SUPFAM" id="SSF49562">
    <property type="entry name" value="C2 domain (Calcium/lipid-binding domain, CaLB)"/>
    <property type="match status" value="5"/>
</dbReference>
<comment type="subcellular location">
    <subcellularLocation>
        <location evidence="1">Membrane</location>
        <topology evidence="1">Single-pass membrane protein</topology>
    </subcellularLocation>
</comment>
<keyword evidence="5 8" id="KW-0472">Membrane</keyword>
<evidence type="ECO:0000256" key="1">
    <source>
        <dbReference type="ARBA" id="ARBA00004167"/>
    </source>
</evidence>
<dbReference type="Pfam" id="PF08151">
    <property type="entry name" value="FerI"/>
    <property type="match status" value="1"/>
</dbReference>
<feature type="domain" description="C2" evidence="9">
    <location>
        <begin position="1"/>
        <end position="125"/>
    </location>
</feature>
<gene>
    <name evidence="10" type="ORF">BLNAU_12697</name>
</gene>
<feature type="domain" description="C2" evidence="9">
    <location>
        <begin position="1071"/>
        <end position="1242"/>
    </location>
</feature>
<evidence type="ECO:0000256" key="3">
    <source>
        <dbReference type="ARBA" id="ARBA00022737"/>
    </source>
</evidence>
<accession>A0ABQ9XIM9</accession>
<keyword evidence="3" id="KW-0677">Repeat</keyword>
<evidence type="ECO:0000256" key="2">
    <source>
        <dbReference type="ARBA" id="ARBA00022692"/>
    </source>
</evidence>
<evidence type="ECO:0000259" key="9">
    <source>
        <dbReference type="PROSITE" id="PS50004"/>
    </source>
</evidence>
<evidence type="ECO:0000313" key="11">
    <source>
        <dbReference type="Proteomes" id="UP001281761"/>
    </source>
</evidence>
<dbReference type="EMBL" id="JARBJD010000105">
    <property type="protein sequence ID" value="KAK2952288.1"/>
    <property type="molecule type" value="Genomic_DNA"/>
</dbReference>
<dbReference type="PROSITE" id="PS50004">
    <property type="entry name" value="C2"/>
    <property type="match status" value="5"/>
</dbReference>
<evidence type="ECO:0000256" key="7">
    <source>
        <dbReference type="SAM" id="MobiDB-lite"/>
    </source>
</evidence>
<comment type="caution">
    <text evidence="10">The sequence shown here is derived from an EMBL/GenBank/DDBJ whole genome shotgun (WGS) entry which is preliminary data.</text>
</comment>
<dbReference type="Pfam" id="PF16165">
    <property type="entry name" value="Ferlin_C"/>
    <property type="match status" value="1"/>
</dbReference>
<dbReference type="InterPro" id="IPR035892">
    <property type="entry name" value="C2_domain_sf"/>
</dbReference>
<evidence type="ECO:0000256" key="6">
    <source>
        <dbReference type="SAM" id="Coils"/>
    </source>
</evidence>
<dbReference type="InterPro" id="IPR032362">
    <property type="entry name" value="Ferlin_C"/>
</dbReference>
<dbReference type="CDD" id="cd04037">
    <property type="entry name" value="C2E_Ferlin"/>
    <property type="match status" value="1"/>
</dbReference>
<feature type="domain" description="C2" evidence="9">
    <location>
        <begin position="169"/>
        <end position="288"/>
    </location>
</feature>
<dbReference type="PANTHER" id="PTHR12546">
    <property type="entry name" value="FER-1-LIKE"/>
    <property type="match status" value="1"/>
</dbReference>
<dbReference type="SMART" id="SM00239">
    <property type="entry name" value="C2"/>
    <property type="match status" value="5"/>
</dbReference>
<evidence type="ECO:0000313" key="10">
    <source>
        <dbReference type="EMBL" id="KAK2952288.1"/>
    </source>
</evidence>
<dbReference type="Pfam" id="PF00168">
    <property type="entry name" value="C2"/>
    <property type="match status" value="5"/>
</dbReference>
<keyword evidence="6" id="KW-0175">Coiled coil</keyword>
<feature type="domain" description="C2" evidence="9">
    <location>
        <begin position="488"/>
        <end position="611"/>
    </location>
</feature>
<feature type="coiled-coil region" evidence="6">
    <location>
        <begin position="777"/>
        <end position="804"/>
    </location>
</feature>
<reference evidence="10 11" key="1">
    <citation type="journal article" date="2022" name="bioRxiv">
        <title>Genomics of Preaxostyla Flagellates Illuminates Evolutionary Transitions and the Path Towards Mitochondrial Loss.</title>
        <authorList>
            <person name="Novak L.V.F."/>
            <person name="Treitli S.C."/>
            <person name="Pyrih J."/>
            <person name="Halakuc P."/>
            <person name="Pipaliya S.V."/>
            <person name="Vacek V."/>
            <person name="Brzon O."/>
            <person name="Soukal P."/>
            <person name="Eme L."/>
            <person name="Dacks J.B."/>
            <person name="Karnkowska A."/>
            <person name="Elias M."/>
            <person name="Hampl V."/>
        </authorList>
    </citation>
    <scope>NUCLEOTIDE SEQUENCE [LARGE SCALE GENOMIC DNA]</scope>
    <source>
        <strain evidence="10">NAU3</strain>
        <tissue evidence="10">Gut</tissue>
    </source>
</reference>
<keyword evidence="2 8" id="KW-0812">Transmembrane</keyword>
<dbReference type="SMART" id="SM01202">
    <property type="entry name" value="FerI"/>
    <property type="match status" value="1"/>
</dbReference>
<sequence length="1344" mass="153201">MSSALQRQQTTTKSGGGGVQEFSVRVTVIECRDLRGKDKNMMSDPVCYVQVLDKIQHTTIEKKTLSPYWEQTFFYTLKITKREFQEGKITFSVFNANTFRRNELIGKYEFDLSYCYTADNHEIWRQWIGLYNHDEGPELQGYLRCNIVVLGPGDVPANHEDDEDDEEVEGDDLQKMVLLPPSIERTGYLLRTRCYRADHLPKMDTFGLCDCFVKIDFGSESNACDVVRENLNPVWNQEVRTPVYIPTMSDRIQVRTMDWERVGESRPIATMNFSWSTIVADHFGPAWVNTYGAYPQSFRDKAQASKLIMKIARINRGDLPSSFYKGRTLLTLLATAEPNPRLGLAPIAPCEEPPVQYYTLRFDLFLGSECRSKFLEKVQVFVRIGHFEWASKKMSMKKGRIEFYESFPDMTMEWPCDLEQVPDIVVDVECVSSITGSSRIGNTLITAQDALGWGHKPEWHTIIPDTSSAVYDETIISGFLLYSIDFGPTAQAPPARETIKRPNTEEFEVRMHCYQAKDLPAADDSGTSDPYVMMSFGGEDAKTKYKPKTLFPQWFETLTLPVNLPTDPSLAPPLIIRVLDHNTLGSDTPIGRIEVHFSQIGRNLQSTPKWLQLYMGEEDEVEGELLCSFQLIPVLEAKTEPIVSITPATKPAVIEFRLIGLRNLLTSQFRTIHNPQVEIDLGDPKSVVTTSPSNTPTATSPNILSVIHLSAPLPLNPLYAPAFNCRVKDASGTRKLIGTASIPLGPYLPWSNEEVPRYNLPEMVEQVPGSNDEDELNEDLSPEVRAEKERLKRLKEERERMDKLIPEDITESNFHHEPEFRVKVPEGEEGARTLPDVAETTIPSESKEPVVEDQKSFPHELEFELKKPPFDEFPLYKGQKFGLGYFERKFRDKSKELGNRMVVGRMKGNLSIFTLDTAPASIEQAQAALEEEYAPKPYVVRIYILRGRQLVPMDSNGKADPYIKISNGNLDENKIDDRKNKIRKTLKPDIYKCFELKSTIPGNSDLNVELWDWNRIGSDELIGRTQIDLETRLMSSEWRAMTVKPIEFRTLWSPGSSFPQGKLEMWIEILTPEEARLNPPKQISAPTIEKWQLRVVVWNCADVVFKDISRHSPAKKLAELEAGSEDQASVDKLNKPMGKCRKLFSCRNEFSSQDKSDIFISGRIEQQKEKEETDVHWRSTNGEGNFNWRMVFNVELPCHVPRLKLQIWDKNCLSPDDSIAEAVLHLGGIFKLAYRTKQPQFIRQQWLIMTHPMFTGPQGRVELSMTLVNEATANSEPVGRGQEEPNHDPQLAPPNRPETSFPPWRVDKKAKFMAREYSSRMKFWGLIAVIVVIIVVVIIIVVAI</sequence>
<organism evidence="10 11">
    <name type="scientific">Blattamonas nauphoetae</name>
    <dbReference type="NCBI Taxonomy" id="2049346"/>
    <lineage>
        <taxon>Eukaryota</taxon>
        <taxon>Metamonada</taxon>
        <taxon>Preaxostyla</taxon>
        <taxon>Oxymonadida</taxon>
        <taxon>Blattamonas</taxon>
    </lineage>
</organism>
<evidence type="ECO:0000256" key="4">
    <source>
        <dbReference type="ARBA" id="ARBA00022989"/>
    </source>
</evidence>
<dbReference type="Proteomes" id="UP001281761">
    <property type="component" value="Unassembled WGS sequence"/>
</dbReference>
<dbReference type="Gene3D" id="2.60.40.150">
    <property type="entry name" value="C2 domain"/>
    <property type="match status" value="5"/>
</dbReference>
<evidence type="ECO:0000256" key="8">
    <source>
        <dbReference type="SAM" id="Phobius"/>
    </source>
</evidence>
<protein>
    <submittedName>
        <fullName evidence="10">C2 domain protein</fullName>
    </submittedName>
</protein>
<keyword evidence="4 8" id="KW-1133">Transmembrane helix</keyword>
<feature type="region of interest" description="Disordered" evidence="7">
    <location>
        <begin position="1273"/>
        <end position="1303"/>
    </location>
</feature>
<proteinExistence type="predicted"/>
<feature type="transmembrane region" description="Helical" evidence="8">
    <location>
        <begin position="1323"/>
        <end position="1343"/>
    </location>
</feature>
<feature type="domain" description="C2" evidence="9">
    <location>
        <begin position="921"/>
        <end position="1043"/>
    </location>
</feature>
<dbReference type="InterPro" id="IPR037724">
    <property type="entry name" value="C2E_Ferlin"/>
</dbReference>
<keyword evidence="11" id="KW-1185">Reference proteome</keyword>